<feature type="region of interest" description="Disordered" evidence="7">
    <location>
        <begin position="110"/>
        <end position="170"/>
    </location>
</feature>
<evidence type="ECO:0000313" key="9">
    <source>
        <dbReference type="EMBL" id="NII41760.1"/>
    </source>
</evidence>
<evidence type="ECO:0000313" key="10">
    <source>
        <dbReference type="Proteomes" id="UP001318300"/>
    </source>
</evidence>
<evidence type="ECO:0000256" key="1">
    <source>
        <dbReference type="ARBA" id="ARBA00004651"/>
    </source>
</evidence>
<protein>
    <submittedName>
        <fullName evidence="9">Multicomponent Na+:H+ antiporter subunit C</fullName>
    </submittedName>
</protein>
<dbReference type="EMBL" id="JAAOYO010000003">
    <property type="protein sequence ID" value="NII41760.1"/>
    <property type="molecule type" value="Genomic_DNA"/>
</dbReference>
<dbReference type="Gene3D" id="1.10.287.3510">
    <property type="match status" value="1"/>
</dbReference>
<feature type="compositionally biased region" description="Basic and acidic residues" evidence="7">
    <location>
        <begin position="110"/>
        <end position="119"/>
    </location>
</feature>
<feature type="transmembrane region" description="Helical" evidence="8">
    <location>
        <begin position="6"/>
        <end position="23"/>
    </location>
</feature>
<comment type="subcellular location">
    <subcellularLocation>
        <location evidence="1">Cell membrane</location>
        <topology evidence="1">Multi-pass membrane protein</topology>
    </subcellularLocation>
</comment>
<evidence type="ECO:0000256" key="8">
    <source>
        <dbReference type="SAM" id="Phobius"/>
    </source>
</evidence>
<evidence type="ECO:0000256" key="2">
    <source>
        <dbReference type="ARBA" id="ARBA00010388"/>
    </source>
</evidence>
<dbReference type="InterPro" id="IPR039428">
    <property type="entry name" value="NUOK/Mnh_C1-like"/>
</dbReference>
<dbReference type="NCBIfam" id="NF005929">
    <property type="entry name" value="PRK07946.1"/>
    <property type="match status" value="1"/>
</dbReference>
<name>A0ABX0T8G1_9MICO</name>
<accession>A0ABX0T8G1</accession>
<organism evidence="9 10">
    <name type="scientific">Curtobacterium salicis</name>
    <dbReference type="NCBI Taxonomy" id="1779862"/>
    <lineage>
        <taxon>Bacteria</taxon>
        <taxon>Bacillati</taxon>
        <taxon>Actinomycetota</taxon>
        <taxon>Actinomycetes</taxon>
        <taxon>Micrococcales</taxon>
        <taxon>Microbacteriaceae</taxon>
        <taxon>Curtobacterium</taxon>
    </lineage>
</organism>
<reference evidence="9 10" key="1">
    <citation type="submission" date="2020-03" db="EMBL/GenBank/DDBJ databases">
        <title>Above-ground endophytic microbial communities from plants in different locations in the United States.</title>
        <authorList>
            <person name="Frank C."/>
        </authorList>
    </citation>
    <scope>NUCLEOTIDE SEQUENCE [LARGE SCALE GENOMIC DNA]</scope>
    <source>
        <strain evidence="9 10">WW7</strain>
    </source>
</reference>
<gene>
    <name evidence="9" type="ORF">E9228_002407</name>
</gene>
<evidence type="ECO:0000256" key="7">
    <source>
        <dbReference type="SAM" id="MobiDB-lite"/>
    </source>
</evidence>
<dbReference type="PANTHER" id="PTHR34583:SF2">
    <property type="entry name" value="ANTIPORTER SUBUNIT MNHC2-RELATED"/>
    <property type="match status" value="1"/>
</dbReference>
<keyword evidence="4 8" id="KW-0812">Transmembrane</keyword>
<dbReference type="Pfam" id="PF00420">
    <property type="entry name" value="Oxidored_q2"/>
    <property type="match status" value="1"/>
</dbReference>
<feature type="transmembrane region" description="Helical" evidence="8">
    <location>
        <begin position="71"/>
        <end position="91"/>
    </location>
</feature>
<keyword evidence="6 8" id="KW-0472">Membrane</keyword>
<feature type="transmembrane region" description="Helical" evidence="8">
    <location>
        <begin position="30"/>
        <end position="51"/>
    </location>
</feature>
<comment type="similarity">
    <text evidence="2">Belongs to the CPA3 antiporters (TC 2.A.63) subunit C family.</text>
</comment>
<evidence type="ECO:0000256" key="4">
    <source>
        <dbReference type="ARBA" id="ARBA00022692"/>
    </source>
</evidence>
<dbReference type="Proteomes" id="UP001318300">
    <property type="component" value="Unassembled WGS sequence"/>
</dbReference>
<keyword evidence="3" id="KW-1003">Cell membrane</keyword>
<sequence length="170" mass="18449">MTVTLVLVIAMAVLFSCGVYLLLERSLTRMLLGFLLLGNALNLLLLTMSGAAGAPPIGKTADGITDPLPQAFALTAIVITFAVSAFLLALIHRSWRLSRADEVEVDEADVAIRTDRHDPADDDPELAEDDSPTRHDPKSPEDADDPHETTPHDTTLHHTAPHETESRPRT</sequence>
<evidence type="ECO:0000256" key="6">
    <source>
        <dbReference type="ARBA" id="ARBA00023136"/>
    </source>
</evidence>
<keyword evidence="10" id="KW-1185">Reference proteome</keyword>
<dbReference type="InterPro" id="IPR050601">
    <property type="entry name" value="CPA3_antiporter_subunitC"/>
</dbReference>
<comment type="caution">
    <text evidence="9">The sequence shown here is derived from an EMBL/GenBank/DDBJ whole genome shotgun (WGS) entry which is preliminary data.</text>
</comment>
<evidence type="ECO:0000256" key="5">
    <source>
        <dbReference type="ARBA" id="ARBA00022989"/>
    </source>
</evidence>
<keyword evidence="5 8" id="KW-1133">Transmembrane helix</keyword>
<proteinExistence type="inferred from homology"/>
<dbReference type="RefSeq" id="WP_252727986.1">
    <property type="nucleotide sequence ID" value="NZ_JAAOYO010000003.1"/>
</dbReference>
<feature type="compositionally biased region" description="Acidic residues" evidence="7">
    <location>
        <begin position="120"/>
        <end position="130"/>
    </location>
</feature>
<feature type="compositionally biased region" description="Basic and acidic residues" evidence="7">
    <location>
        <begin position="131"/>
        <end position="170"/>
    </location>
</feature>
<evidence type="ECO:0000256" key="3">
    <source>
        <dbReference type="ARBA" id="ARBA00022475"/>
    </source>
</evidence>
<dbReference type="PANTHER" id="PTHR34583">
    <property type="entry name" value="ANTIPORTER SUBUNIT MNHC2-RELATED"/>
    <property type="match status" value="1"/>
</dbReference>